<dbReference type="Proteomes" id="UP000475214">
    <property type="component" value="Unassembled WGS sequence"/>
</dbReference>
<feature type="compositionally biased region" description="Gly residues" evidence="1">
    <location>
        <begin position="445"/>
        <end position="459"/>
    </location>
</feature>
<comment type="caution">
    <text evidence="3">The sequence shown here is derived from an EMBL/GenBank/DDBJ whole genome shotgun (WGS) entry which is preliminary data.</text>
</comment>
<proteinExistence type="predicted"/>
<evidence type="ECO:0000256" key="1">
    <source>
        <dbReference type="SAM" id="MobiDB-lite"/>
    </source>
</evidence>
<keyword evidence="4" id="KW-1185">Reference proteome</keyword>
<dbReference type="Gene3D" id="3.10.290.30">
    <property type="entry name" value="MM3350-like"/>
    <property type="match status" value="1"/>
</dbReference>
<feature type="region of interest" description="Disordered" evidence="1">
    <location>
        <begin position="1"/>
        <end position="31"/>
    </location>
</feature>
<reference evidence="3 4" key="1">
    <citation type="submission" date="2020-02" db="EMBL/GenBank/DDBJ databases">
        <authorList>
            <person name="Li X.-J."/>
            <person name="Han X.-M."/>
        </authorList>
    </citation>
    <scope>NUCLEOTIDE SEQUENCE [LARGE SCALE GENOMIC DNA]</scope>
    <source>
        <strain evidence="3 4">CCTCC AB 2017055</strain>
    </source>
</reference>
<accession>A0A6L9SGQ7</accession>
<sequence length="537" mass="57747">MTPKRGHLRLVENPIDDDVAPTSRRSPRRPDTVTYQVRVELQDTAPPLLRRLELASDLFLNDVHDVIQAAVGWTDSHLHQFGSGPEYHSPHTEYYLCPFEREEAQDEGGVPEEDVRLDEVLAEPGDTLFYCYDFGDDWVHVIELEKVLPREGPQPVASCLGGERPGPAEDCGGVPGYEAFAAANDPKHPNHRDAMADLRSMYGDDVDPASHAPVPFDVHEVNRVLDSLGIADLPAVGELPDALLQLYNSVGYVPARRRLRRLIGDARLDAPVIIDVETAEAMVRPYGWLLERVGDDGIKLTAAGYLPPAHVEAAMAELGMEDEWVGKFNREDQTLPVLLLRETAQKLGLLRKYRGRLLLTARARKLRSDPVALWWHLAANLPVKSRDPFTNQAGLLYLVAVAAGAGATGAGGAGAGGGTGGTGATAAAGSVGAIDAAGSASAGRGVAGTGTTGGIERGGGELLQRETLVAELLREAGWRHGDGSPIDHRSVIQSTSDTEYVLRRLGALDKSDMFALRAAQPTPQGITFARAALRNGH</sequence>
<dbReference type="AlphaFoldDB" id="A0A6L9SGQ7"/>
<dbReference type="InterPro" id="IPR024047">
    <property type="entry name" value="MM3350-like_sf"/>
</dbReference>
<dbReference type="PANTHER" id="PTHR41878">
    <property type="entry name" value="LEXA REPRESSOR-RELATED"/>
    <property type="match status" value="1"/>
</dbReference>
<evidence type="ECO:0000259" key="2">
    <source>
        <dbReference type="Pfam" id="PF07929"/>
    </source>
</evidence>
<dbReference type="EMBL" id="JAAGOA010000025">
    <property type="protein sequence ID" value="NEE03768.1"/>
    <property type="molecule type" value="Genomic_DNA"/>
</dbReference>
<protein>
    <submittedName>
        <fullName evidence="3">Plasmid pRiA4b ORF-3 family protein</fullName>
    </submittedName>
</protein>
<dbReference type="SUPFAM" id="SSF159941">
    <property type="entry name" value="MM3350-like"/>
    <property type="match status" value="1"/>
</dbReference>
<dbReference type="Pfam" id="PF07929">
    <property type="entry name" value="PRiA4_ORF3"/>
    <property type="match status" value="1"/>
</dbReference>
<feature type="domain" description="Plasmid pRiA4b Orf3-like" evidence="2">
    <location>
        <begin position="34"/>
        <end position="200"/>
    </location>
</feature>
<evidence type="ECO:0000313" key="4">
    <source>
        <dbReference type="Proteomes" id="UP000475214"/>
    </source>
</evidence>
<dbReference type="RefSeq" id="WP_163743719.1">
    <property type="nucleotide sequence ID" value="NZ_JAAGOA010000025.1"/>
</dbReference>
<name>A0A6L9SGQ7_9ACTN</name>
<dbReference type="InterPro" id="IPR012912">
    <property type="entry name" value="Plasmid_pRiA4b_Orf3-like"/>
</dbReference>
<feature type="region of interest" description="Disordered" evidence="1">
    <location>
        <begin position="440"/>
        <end position="459"/>
    </location>
</feature>
<organism evidence="3 4">
    <name type="scientific">Phytoactinopolyspora halotolerans</name>
    <dbReference type="NCBI Taxonomy" id="1981512"/>
    <lineage>
        <taxon>Bacteria</taxon>
        <taxon>Bacillati</taxon>
        <taxon>Actinomycetota</taxon>
        <taxon>Actinomycetes</taxon>
        <taxon>Jiangellales</taxon>
        <taxon>Jiangellaceae</taxon>
        <taxon>Phytoactinopolyspora</taxon>
    </lineage>
</organism>
<gene>
    <name evidence="3" type="ORF">G1H10_26725</name>
</gene>
<dbReference type="PANTHER" id="PTHR41878:SF1">
    <property type="entry name" value="TNPR PROTEIN"/>
    <property type="match status" value="1"/>
</dbReference>
<evidence type="ECO:0000313" key="3">
    <source>
        <dbReference type="EMBL" id="NEE03768.1"/>
    </source>
</evidence>